<dbReference type="AlphaFoldDB" id="A0A409XNB8"/>
<dbReference type="InterPro" id="IPR038491">
    <property type="entry name" value="Velvet_dom_sf"/>
</dbReference>
<evidence type="ECO:0000313" key="8">
    <source>
        <dbReference type="Proteomes" id="UP000283269"/>
    </source>
</evidence>
<accession>A0A409XNB8</accession>
<name>A0A409XNB8_PSICY</name>
<evidence type="ECO:0000256" key="3">
    <source>
        <dbReference type="ARBA" id="ARBA00023163"/>
    </source>
</evidence>
<dbReference type="GO" id="GO:0005634">
    <property type="term" value="C:nucleus"/>
    <property type="evidence" value="ECO:0007669"/>
    <property type="project" value="UniProtKB-SubCell"/>
</dbReference>
<protein>
    <recommendedName>
        <fullName evidence="6">Velvet domain-containing protein</fullName>
    </recommendedName>
</protein>
<dbReference type="EMBL" id="NHYD01001075">
    <property type="protein sequence ID" value="PPQ92200.1"/>
    <property type="molecule type" value="Genomic_DNA"/>
</dbReference>
<comment type="caution">
    <text evidence="7">The sequence shown here is derived from an EMBL/GenBank/DDBJ whole genome shotgun (WGS) entry which is preliminary data.</text>
</comment>
<dbReference type="OrthoDB" id="5599552at2759"/>
<evidence type="ECO:0000256" key="5">
    <source>
        <dbReference type="SAM" id="MobiDB-lite"/>
    </source>
</evidence>
<dbReference type="PROSITE" id="PS51821">
    <property type="entry name" value="VELVET"/>
    <property type="match status" value="1"/>
</dbReference>
<dbReference type="STRING" id="93625.A0A409XNB8"/>
<dbReference type="InterPro" id="IPR021740">
    <property type="entry name" value="Velvet"/>
</dbReference>
<reference evidence="7 8" key="1">
    <citation type="journal article" date="2018" name="Evol. Lett.">
        <title>Horizontal gene cluster transfer increased hallucinogenic mushroom diversity.</title>
        <authorList>
            <person name="Reynolds H.T."/>
            <person name="Vijayakumar V."/>
            <person name="Gluck-Thaler E."/>
            <person name="Korotkin H.B."/>
            <person name="Matheny P.B."/>
            <person name="Slot J.C."/>
        </authorList>
    </citation>
    <scope>NUCLEOTIDE SEQUENCE [LARGE SCALE GENOMIC DNA]</scope>
    <source>
        <strain evidence="7 8">2631</strain>
    </source>
</reference>
<keyword evidence="2" id="KW-0805">Transcription regulation</keyword>
<proteinExistence type="predicted"/>
<dbReference type="PANTHER" id="PTHR33572">
    <property type="entry name" value="SPORE DEVELOPMENT REGULATOR VOSA"/>
    <property type="match status" value="1"/>
</dbReference>
<evidence type="ECO:0000313" key="7">
    <source>
        <dbReference type="EMBL" id="PPQ92200.1"/>
    </source>
</evidence>
<dbReference type="InterPro" id="IPR037525">
    <property type="entry name" value="Velvet_dom"/>
</dbReference>
<feature type="compositionally biased region" description="Low complexity" evidence="5">
    <location>
        <begin position="180"/>
        <end position="194"/>
    </location>
</feature>
<feature type="compositionally biased region" description="Low complexity" evidence="5">
    <location>
        <begin position="1"/>
        <end position="26"/>
    </location>
</feature>
<comment type="subcellular location">
    <subcellularLocation>
        <location evidence="1">Nucleus</location>
    </subcellularLocation>
</comment>
<dbReference type="InParanoid" id="A0A409XNB8"/>
<evidence type="ECO:0000256" key="2">
    <source>
        <dbReference type="ARBA" id="ARBA00023015"/>
    </source>
</evidence>
<feature type="region of interest" description="Disordered" evidence="5">
    <location>
        <begin position="158"/>
        <end position="222"/>
    </location>
</feature>
<sequence>MYSQYHLHSQPLASSSQPQVSSSTSAYKQHNSGLLSPLMSPPRARVALYPEGGTALIGRPIYFTSGPYVGRTIRTELHEIQKADLGRKYARVDRRPLDPPPVVLLKMFEVHNAGTDKEEEEEMEYELSRVRTVADVQVLGLLCTVDLFPVPGPDSLAVQATPDRGGKATSAPATQTRFVSSSPSPSSSSSTYSSGQGQHTQQIHGYRHNPPPSASPSSSRLSKGLSNHFSGYMMPSGTSPDVVHRLDGYPITENSKQTQALVGATFVQPVVMDYQGSKAIIFVFADLAVKIEGYFILRYRAFDIFARPYSDTNDLAISAECYGGTFRVYSTKEFPGLSASTELTKRLSLWGVRLNIRVAERRRRKRPASDGRRSPTPEGGDD</sequence>
<keyword evidence="3" id="KW-0804">Transcription</keyword>
<dbReference type="Pfam" id="PF11754">
    <property type="entry name" value="Velvet"/>
    <property type="match status" value="1"/>
</dbReference>
<dbReference type="Proteomes" id="UP000283269">
    <property type="component" value="Unassembled WGS sequence"/>
</dbReference>
<feature type="domain" description="Velvet" evidence="6">
    <location>
        <begin position="70"/>
        <end position="357"/>
    </location>
</feature>
<feature type="region of interest" description="Disordered" evidence="5">
    <location>
        <begin position="1"/>
        <end position="38"/>
    </location>
</feature>
<keyword evidence="4" id="KW-0539">Nucleus</keyword>
<dbReference type="Gene3D" id="2.60.40.3960">
    <property type="entry name" value="Velvet domain"/>
    <property type="match status" value="1"/>
</dbReference>
<gene>
    <name evidence="7" type="ORF">CVT25_008974</name>
</gene>
<keyword evidence="8" id="KW-1185">Reference proteome</keyword>
<evidence type="ECO:0000256" key="1">
    <source>
        <dbReference type="ARBA" id="ARBA00004123"/>
    </source>
</evidence>
<organism evidence="7 8">
    <name type="scientific">Psilocybe cyanescens</name>
    <dbReference type="NCBI Taxonomy" id="93625"/>
    <lineage>
        <taxon>Eukaryota</taxon>
        <taxon>Fungi</taxon>
        <taxon>Dikarya</taxon>
        <taxon>Basidiomycota</taxon>
        <taxon>Agaricomycotina</taxon>
        <taxon>Agaricomycetes</taxon>
        <taxon>Agaricomycetidae</taxon>
        <taxon>Agaricales</taxon>
        <taxon>Agaricineae</taxon>
        <taxon>Strophariaceae</taxon>
        <taxon>Psilocybe</taxon>
    </lineage>
</organism>
<evidence type="ECO:0000259" key="6">
    <source>
        <dbReference type="PROSITE" id="PS51821"/>
    </source>
</evidence>
<evidence type="ECO:0000256" key="4">
    <source>
        <dbReference type="ARBA" id="ARBA00023242"/>
    </source>
</evidence>
<feature type="region of interest" description="Disordered" evidence="5">
    <location>
        <begin position="363"/>
        <end position="382"/>
    </location>
</feature>
<dbReference type="PANTHER" id="PTHR33572:SF3">
    <property type="entry name" value="VELVET COMPLEX SUBUNIT B"/>
    <property type="match status" value="1"/>
</dbReference>